<dbReference type="RefSeq" id="WP_203220997.1">
    <property type="nucleotide sequence ID" value="NZ_JAETXL010000003.1"/>
</dbReference>
<accession>A0ABS1UIG4</accession>
<sequence>MTANPSTHPAEERLQSSDVLARLPLRPEQVRGVDEPDPAFGAGTVSCGRPLIFPVPVEDLPVELRRRAQASGRHYYGLLVAFDLNEPPDARRYTSVRFEVALDDEEAVAVRLDRDGGTLGLSYAASSPHPLTPAADRAILAATTRQGWLLRLAPRSGRPRAWSFGLHWHRFGWTYEDPSGAMFLPLTYGMHAMIEVPPSTRFLSGRIGLRVETLGTWRHRPVHRSATLADSISFREALPQNPVPSGAAVRLCMAADVTGYSRRPNHLAERTQSWLVRSLAEARAGAGLDEATVVVQAQGDGQFAVLPVGIDESRVIPDLICGLADALRRTNDGLSAEERVRLRVALHRGLMKPADSGWVGTAAIAVHRILDSPPLRAAIRDTPTADYVLGVPDLLYQDVIRHTVVPPLPHQFTEITIDLPDKGFVEHGWLHVPVGSR</sequence>
<reference evidence="2 3" key="1">
    <citation type="submission" date="2021-01" db="EMBL/GenBank/DDBJ databases">
        <title>Genome sequencing of Micromonospora fiedleri MG-37.</title>
        <authorList>
            <person name="Moreland P.E.J."/>
            <person name="Stach J.E.M."/>
        </authorList>
    </citation>
    <scope>NUCLEOTIDE SEQUENCE [LARGE SCALE GENOMIC DNA]</scope>
    <source>
        <strain evidence="2 3">MG-37</strain>
    </source>
</reference>
<name>A0ABS1UIG4_9ACTN</name>
<evidence type="ECO:0000313" key="2">
    <source>
        <dbReference type="EMBL" id="MBL6276132.1"/>
    </source>
</evidence>
<proteinExistence type="predicted"/>
<dbReference type="Proteomes" id="UP000661193">
    <property type="component" value="Unassembled WGS sequence"/>
</dbReference>
<dbReference type="EMBL" id="JAETXL010000003">
    <property type="protein sequence ID" value="MBL6276132.1"/>
    <property type="molecule type" value="Genomic_DNA"/>
</dbReference>
<comment type="caution">
    <text evidence="2">The sequence shown here is derived from an EMBL/GenBank/DDBJ whole genome shotgun (WGS) entry which is preliminary data.</text>
</comment>
<evidence type="ECO:0000313" key="3">
    <source>
        <dbReference type="Proteomes" id="UP000661193"/>
    </source>
</evidence>
<feature type="region of interest" description="Disordered" evidence="1">
    <location>
        <begin position="1"/>
        <end position="20"/>
    </location>
</feature>
<keyword evidence="3" id="KW-1185">Reference proteome</keyword>
<organism evidence="2 3">
    <name type="scientific">Micromonospora fiedleri</name>
    <dbReference type="NCBI Taxonomy" id="1157498"/>
    <lineage>
        <taxon>Bacteria</taxon>
        <taxon>Bacillati</taxon>
        <taxon>Actinomycetota</taxon>
        <taxon>Actinomycetes</taxon>
        <taxon>Micromonosporales</taxon>
        <taxon>Micromonosporaceae</taxon>
        <taxon>Micromonospora</taxon>
    </lineage>
</organism>
<gene>
    <name evidence="2" type="ORF">JMF97_08160</name>
</gene>
<protein>
    <submittedName>
        <fullName evidence="2">Uncharacterized protein</fullName>
    </submittedName>
</protein>
<evidence type="ECO:0000256" key="1">
    <source>
        <dbReference type="SAM" id="MobiDB-lite"/>
    </source>
</evidence>